<sequence>IGTWTVQYTGANTAPTVSDIHDPKATITVTPGDQVQLTWTVTSMVNGNIITNCPATTDVVVLYNFAANPTANAGADQEDCGRTTAFTLDATPVVSTGNIQQIGTWTVQYTGANTAPTVSDIHDPKATITVTPGDQVQLTWTVTSIVNGVVNTKCPATTDVVTIYNYAANPAANAGADQEDCGRTTVFTLDATPVVSTGNIQQIGTWTVQYTGANTAPTVSDIHDPKATITVTPGDQVQLTWTVTSMVNGNIITNCPATTDEVIIYNFAANPAANAGADQEDCGRTTAFTLDATPVVSTGNIQQIGTWTVQYTGANTAPTVSDIHDPKATITVTPGDQVQLTWTVTSIVNGVVNTKCPATTDVVVLYNFAANPAANAGADQEDCGRTTAFTLDATPVVSTGNIQQIGTWTVQYTGANAAPTVSDIHDPKATITVTPGDQVQLTWTVTSIVNGVVNTKCPATTDVVTIYNYAANPAANAGADQEDCGRTTAFTLDATPVVSTGNIQQIGTWTVQYTGANAAPTVSDIHDPKATISVTPGDQVQLTWTVTSMVNGNIITNCPATTDVVTIYNYAANPAANAGVDQKDCGRITAFTLNATPVISTGNIQQIGTWTVVYTGTNTTPVVSDVHNPNATVVVPVGDSVQLVWTVTSMVNGTIIEKCPATQDVVTISNYAASALAVAGPDQEDCARTNVFVLDATPVATTGNIQQIGTWTVNYLGTNPAPVVSDIHDPKATITVPVGDSVTLIWTVSSIGGTCAATTDQMIIRNYAIAAKANAGKDLTDCNRTTDFTLEAEQPSLATASGIWTIIKGNATIRNKFLHNSGVYVAPGDTVTLRWTITNGTCASTEDEMTIINYLKPVTAVAGPNREHCDVDTFHLHASDPGVAGAIGTWIVTGGDKSKVSISNENDKDAIVTVEAGQTVQLTWVVSNGVCDATSSSLTLINRKPILGNTISADQTLCLTEAAQGLTGGALTGGNGTYSYQWQSSTAGATGPFTNINGATNDSYQPGTLAQNTWYRRLVTSGQCIDNISNVVSIVVITKPPFVVTTPPSFTTECVLNKDYTTMFGTPVFSHAPYMNEQLQITWNDASVTVNACTRTITRTWTATNRCGTSVKTSQTITIVDTKAPVFTTPAPQDITVDCDKVPGFVNLTAKDDCGGDINIAPVETRKDIPGNCANNYQLIRTWTAKDACNTGVTLTQIITVVDRTAPVFNVPTPANITVDCDKIPAGQPLTAADNCTAGVITAQPKDSIVRKPGDCQSKYLIYRKWTALDECGNGNTTVQIITVQDTTKPVFSMPAPKDTVVDCDKLPGWPVISATDNCTGSVQVITSSKIVKIPGSCAGNYIEIRTWTATDACNNIATMQQRVTVQDTIKPVFTILPPADTTVSCDAIPAPAPNVTVTDNCSTGNDVKLIRTITTERIPGACNNSYRIIRTWTAMDACANKTEVRQVITVVDTTRPVIAPAPADIEIYCQDKIPTSPTLIATDNCDPAFPKKVTYTEDPFVKDICNGYTIIRRWTITDACGNKANDVIQRIIIKPCDKPKLNANLPQNCSDNPRIVLQAMGSVTRPTYTLVGITPSNAVNGLPITQSSNIFNLNGATSASFIITDGRTGCSSDTVTYDLKYTQKPMVNLGKDTTICGGNSLVLDAGAANFGYNIRWNTGETTQRINITKAGTYWVNVSNGMCGTTDTIKVGLIPTPLVDIPDTTICRGQSVKLDAFVNGATYLWSTGATASSILVGTQEQFWVKVTKSGCITIDTVKVSVNPPPDISLSRDTTICPDQSIMLTVNSNGGRIQWQTGETGNSIVVNKPGNYWVAVSRDNCVVRDTVNVRMKPTISVDLGPDRNICPGATITLNGTTENAISYLWNDGDPNPIKNITASGKYKIAVMDKFCQRVFMDSVKVNVTGLPKVNLGNDTVMCKGETLTLRAFGNGITAVRWDNGSSAPTLNVTNGGTYTVTVFNDCGSATDQIRVDFTECEPKPELPNAFSPNGDGRNDVFRPVVRGPMYEYELRIFNRWGELIFISSDQHRGWDGKHRGVPVEVGTYVWWLTYKKYAGGMPNVLKGEVTVIR</sequence>
<dbReference type="Pfam" id="PF13585">
    <property type="entry name" value="CHU_C"/>
    <property type="match status" value="1"/>
</dbReference>
<proteinExistence type="predicted"/>
<evidence type="ECO:0000313" key="1">
    <source>
        <dbReference type="EMBL" id="SHL50922.1"/>
    </source>
</evidence>
<evidence type="ECO:0000313" key="2">
    <source>
        <dbReference type="Proteomes" id="UP000184420"/>
    </source>
</evidence>
<dbReference type="InterPro" id="IPR026341">
    <property type="entry name" value="T9SS_type_B"/>
</dbReference>
<dbReference type="STRING" id="1419482.SAMN05444266_103557"/>
<dbReference type="EMBL" id="FRBL01000003">
    <property type="protein sequence ID" value="SHL50922.1"/>
    <property type="molecule type" value="Genomic_DNA"/>
</dbReference>
<gene>
    <name evidence="1" type="ORF">SAMN05444266_103557</name>
</gene>
<dbReference type="Proteomes" id="UP000184420">
    <property type="component" value="Unassembled WGS sequence"/>
</dbReference>
<name>A0A1M7B7F0_9BACT</name>
<dbReference type="NCBIfam" id="TIGR04131">
    <property type="entry name" value="Bac_Flav_CTERM"/>
    <property type="match status" value="1"/>
</dbReference>
<keyword evidence="2" id="KW-1185">Reference proteome</keyword>
<dbReference type="RefSeq" id="WP_073080410.1">
    <property type="nucleotide sequence ID" value="NZ_FRBL01000003.1"/>
</dbReference>
<reference evidence="1 2" key="1">
    <citation type="submission" date="2016-11" db="EMBL/GenBank/DDBJ databases">
        <authorList>
            <person name="Jaros S."/>
            <person name="Januszkiewicz K."/>
            <person name="Wedrychowicz H."/>
        </authorList>
    </citation>
    <scope>NUCLEOTIDE SEQUENCE [LARGE SCALE GENOMIC DNA]</scope>
    <source>
        <strain evidence="1 2">DSM 27406</strain>
    </source>
</reference>
<organism evidence="1 2">
    <name type="scientific">Chitinophaga jiangningensis</name>
    <dbReference type="NCBI Taxonomy" id="1419482"/>
    <lineage>
        <taxon>Bacteria</taxon>
        <taxon>Pseudomonadati</taxon>
        <taxon>Bacteroidota</taxon>
        <taxon>Chitinophagia</taxon>
        <taxon>Chitinophagales</taxon>
        <taxon>Chitinophagaceae</taxon>
        <taxon>Chitinophaga</taxon>
    </lineage>
</organism>
<accession>A0A1M7B7F0</accession>
<dbReference type="OrthoDB" id="599464at2"/>
<protein>
    <submittedName>
        <fullName evidence="1">Gliding motility-associated C-terminal domain-containing protein</fullName>
    </submittedName>
</protein>
<feature type="non-terminal residue" evidence="1">
    <location>
        <position position="1"/>
    </location>
</feature>